<dbReference type="EMBL" id="LDQA01000013">
    <property type="protein sequence ID" value="KTR07053.1"/>
    <property type="molecule type" value="Genomic_DNA"/>
</dbReference>
<feature type="chain" id="PRO_5008042261" evidence="1">
    <location>
        <begin position="21"/>
        <end position="138"/>
    </location>
</feature>
<sequence length="138" mass="14208">MKTLLAAIAILSAGASAALAGPAGDMAKAHIEAIAKGDTAAVTAAYAPSATLHWVGGPLDGTYTGPEIAATWAKFAKAQTGLKANVVNMTESMNPKGATVLADVVFANDNKIPVRYVMLFRDGKLADEIWQIDPALAK</sequence>
<dbReference type="AlphaFoldDB" id="A0A175RUE4"/>
<dbReference type="PATRIC" id="fig|401562.4.peg.663"/>
<evidence type="ECO:0000259" key="2">
    <source>
        <dbReference type="Pfam" id="PF12680"/>
    </source>
</evidence>
<name>A0A175RUE4_9HYPH</name>
<dbReference type="InterPro" id="IPR037401">
    <property type="entry name" value="SnoaL-like"/>
</dbReference>
<dbReference type="RefSeq" id="WP_058599233.1">
    <property type="nucleotide sequence ID" value="NZ_LDQA01000013.1"/>
</dbReference>
<gene>
    <name evidence="3" type="ORF">NS365_05260</name>
</gene>
<dbReference type="SUPFAM" id="SSF54427">
    <property type="entry name" value="NTF2-like"/>
    <property type="match status" value="1"/>
</dbReference>
<dbReference type="InterPro" id="IPR032710">
    <property type="entry name" value="NTF2-like_dom_sf"/>
</dbReference>
<feature type="domain" description="SnoaL-like" evidence="2">
    <location>
        <begin position="28"/>
        <end position="125"/>
    </location>
</feature>
<reference evidence="3 4" key="1">
    <citation type="journal article" date="2016" name="Front. Microbiol.">
        <title>Genomic Resource of Rice Seed Associated Bacteria.</title>
        <authorList>
            <person name="Midha S."/>
            <person name="Bansal K."/>
            <person name="Sharma S."/>
            <person name="Kumar N."/>
            <person name="Patil P.P."/>
            <person name="Chaudhry V."/>
            <person name="Patil P.B."/>
        </authorList>
    </citation>
    <scope>NUCLEOTIDE SEQUENCE [LARGE SCALE GENOMIC DNA]</scope>
    <source>
        <strain evidence="3 4">NS365</strain>
    </source>
</reference>
<accession>A0A175RUE4</accession>
<dbReference type="Proteomes" id="UP000078529">
    <property type="component" value="Unassembled WGS sequence"/>
</dbReference>
<keyword evidence="4" id="KW-1185">Reference proteome</keyword>
<organism evidence="3 4">
    <name type="scientific">Aureimonas ureilytica</name>
    <dbReference type="NCBI Taxonomy" id="401562"/>
    <lineage>
        <taxon>Bacteria</taxon>
        <taxon>Pseudomonadati</taxon>
        <taxon>Pseudomonadota</taxon>
        <taxon>Alphaproteobacteria</taxon>
        <taxon>Hyphomicrobiales</taxon>
        <taxon>Aurantimonadaceae</taxon>
        <taxon>Aureimonas</taxon>
    </lineage>
</organism>
<dbReference type="Gene3D" id="3.10.450.50">
    <property type="match status" value="1"/>
</dbReference>
<protein>
    <submittedName>
        <fullName evidence="3">Membrane protein</fullName>
    </submittedName>
</protein>
<feature type="signal peptide" evidence="1">
    <location>
        <begin position="1"/>
        <end position="20"/>
    </location>
</feature>
<evidence type="ECO:0000256" key="1">
    <source>
        <dbReference type="SAM" id="SignalP"/>
    </source>
</evidence>
<evidence type="ECO:0000313" key="4">
    <source>
        <dbReference type="Proteomes" id="UP000078529"/>
    </source>
</evidence>
<keyword evidence="1" id="KW-0732">Signal</keyword>
<dbReference type="Pfam" id="PF12680">
    <property type="entry name" value="SnoaL_2"/>
    <property type="match status" value="1"/>
</dbReference>
<comment type="caution">
    <text evidence="3">The sequence shown here is derived from an EMBL/GenBank/DDBJ whole genome shotgun (WGS) entry which is preliminary data.</text>
</comment>
<proteinExistence type="predicted"/>
<evidence type="ECO:0000313" key="3">
    <source>
        <dbReference type="EMBL" id="KTR07053.1"/>
    </source>
</evidence>